<dbReference type="PANTHER" id="PTHR14218">
    <property type="entry name" value="PROTEASE S8 TRIPEPTIDYL PEPTIDASE I CLN2"/>
    <property type="match status" value="1"/>
</dbReference>
<proteinExistence type="predicted"/>
<feature type="domain" description="Peptidase S53 activation" evidence="2">
    <location>
        <begin position="13"/>
        <end position="182"/>
    </location>
</feature>
<dbReference type="InterPro" id="IPR015366">
    <property type="entry name" value="S53_propep"/>
</dbReference>
<feature type="compositionally biased region" description="Polar residues" evidence="1">
    <location>
        <begin position="259"/>
        <end position="268"/>
    </location>
</feature>
<dbReference type="PANTHER" id="PTHR14218:SF15">
    <property type="entry name" value="TRIPEPTIDYL-PEPTIDASE 1"/>
    <property type="match status" value="1"/>
</dbReference>
<dbReference type="Pfam" id="PF09286">
    <property type="entry name" value="Pro-kuma_activ"/>
    <property type="match status" value="2"/>
</dbReference>
<feature type="non-terminal residue" evidence="3">
    <location>
        <position position="1"/>
    </location>
</feature>
<name>A0AAD4QER0_9AGAM</name>
<dbReference type="InterPro" id="IPR050819">
    <property type="entry name" value="Tripeptidyl-peptidase_I"/>
</dbReference>
<dbReference type="AlphaFoldDB" id="A0AAD4QER0"/>
<evidence type="ECO:0000313" key="4">
    <source>
        <dbReference type="Proteomes" id="UP001201163"/>
    </source>
</evidence>
<dbReference type="GO" id="GO:0006508">
    <property type="term" value="P:proteolysis"/>
    <property type="evidence" value="ECO:0007669"/>
    <property type="project" value="InterPro"/>
</dbReference>
<feature type="compositionally biased region" description="Low complexity" evidence="1">
    <location>
        <begin position="269"/>
        <end position="282"/>
    </location>
</feature>
<organism evidence="3 4">
    <name type="scientific">Lactarius akahatsu</name>
    <dbReference type="NCBI Taxonomy" id="416441"/>
    <lineage>
        <taxon>Eukaryota</taxon>
        <taxon>Fungi</taxon>
        <taxon>Dikarya</taxon>
        <taxon>Basidiomycota</taxon>
        <taxon>Agaricomycotina</taxon>
        <taxon>Agaricomycetes</taxon>
        <taxon>Russulales</taxon>
        <taxon>Russulaceae</taxon>
        <taxon>Lactarius</taxon>
    </lineage>
</organism>
<accession>A0AAD4QER0</accession>
<gene>
    <name evidence="3" type="ORF">EDB92DRAFT_2007181</name>
</gene>
<dbReference type="InterPro" id="IPR036852">
    <property type="entry name" value="Peptidase_S8/S53_dom_sf"/>
</dbReference>
<keyword evidence="4" id="KW-1185">Reference proteome</keyword>
<evidence type="ECO:0000313" key="3">
    <source>
        <dbReference type="EMBL" id="KAH8999341.1"/>
    </source>
</evidence>
<evidence type="ECO:0000256" key="1">
    <source>
        <dbReference type="SAM" id="MobiDB-lite"/>
    </source>
</evidence>
<evidence type="ECO:0000259" key="2">
    <source>
        <dbReference type="SMART" id="SM00944"/>
    </source>
</evidence>
<dbReference type="SUPFAM" id="SSF52743">
    <property type="entry name" value="Subtilisin-like"/>
    <property type="match status" value="1"/>
</dbReference>
<dbReference type="Proteomes" id="UP001201163">
    <property type="component" value="Unassembled WGS sequence"/>
</dbReference>
<dbReference type="SMART" id="SM00944">
    <property type="entry name" value="Pro-kuma_activ"/>
    <property type="match status" value="1"/>
</dbReference>
<protein>
    <submittedName>
        <fullName evidence="3">Pro-kumamolisin, activation domain-containing protein</fullName>
    </submittedName>
</protein>
<dbReference type="GO" id="GO:0004252">
    <property type="term" value="F:serine-type endopeptidase activity"/>
    <property type="evidence" value="ECO:0007669"/>
    <property type="project" value="InterPro"/>
</dbReference>
<reference evidence="3" key="1">
    <citation type="submission" date="2022-01" db="EMBL/GenBank/DDBJ databases">
        <title>Comparative genomics reveals a dynamic genome evolution in the ectomycorrhizal milk-cap (Lactarius) mushrooms.</title>
        <authorList>
            <consortium name="DOE Joint Genome Institute"/>
            <person name="Lebreton A."/>
            <person name="Tang N."/>
            <person name="Kuo A."/>
            <person name="LaButti K."/>
            <person name="Drula E."/>
            <person name="Barry K."/>
            <person name="Clum A."/>
            <person name="Lipzen A."/>
            <person name="Mousain D."/>
            <person name="Ng V."/>
            <person name="Wang R."/>
            <person name="Wang X."/>
            <person name="Dai Y."/>
            <person name="Henrissat B."/>
            <person name="Grigoriev I.V."/>
            <person name="Guerin-Laguette A."/>
            <person name="Yu F."/>
            <person name="Martin F.M."/>
        </authorList>
    </citation>
    <scope>NUCLEOTIDE SEQUENCE</scope>
    <source>
        <strain evidence="3">QP</strain>
    </source>
</reference>
<dbReference type="GO" id="GO:0008240">
    <property type="term" value="F:tripeptidyl-peptidase activity"/>
    <property type="evidence" value="ECO:0007669"/>
    <property type="project" value="TreeGrafter"/>
</dbReference>
<sequence length="411" mass="44950">DDIRVKHPWNHVPPSWETLGHPPAGTTIDLHVALKPHDENALIDALYEVNTPRSPKHVLSNNPLRTMYSPVSLFRCRYRTHLSSSKEEVAQLAAPHPDTLELAHSWLAHHGVQSSSISTTHGGGWLTITEVPVSWANELLGASYQLYRRTETNDTTILRTIGYALPVALHTHVKTVVPTTYFASTGTLWQTPQKRSRRRNCGYGAEARSHAGGPALAYMPAADAPDMIGIVGFGGDYLSMADLTTFMLKRRTDADDATLRSSGSTAVDTTRTTPTRSRTKTSSMHSTMLCSPSCSTSAASMTACTCRGIPDISAQAFKTLYCKCEKSFMGGTSCVALTVAGIISLLNDFLISNDKEPLGWLDRWLYWLYDDGLHGLYDVTSGSYPGWGTDGFSAIAGWDPVRPADFVSLHF</sequence>
<dbReference type="EMBL" id="JAKELL010000004">
    <property type="protein sequence ID" value="KAH8999341.1"/>
    <property type="molecule type" value="Genomic_DNA"/>
</dbReference>
<dbReference type="CDD" id="cd11377">
    <property type="entry name" value="Pro-peptidase_S53"/>
    <property type="match status" value="1"/>
</dbReference>
<feature type="region of interest" description="Disordered" evidence="1">
    <location>
        <begin position="258"/>
        <end position="282"/>
    </location>
</feature>
<dbReference type="Gene3D" id="3.40.50.200">
    <property type="entry name" value="Peptidase S8/S53 domain"/>
    <property type="match status" value="1"/>
</dbReference>
<dbReference type="SUPFAM" id="SSF54897">
    <property type="entry name" value="Protease propeptides/inhibitors"/>
    <property type="match status" value="1"/>
</dbReference>
<comment type="caution">
    <text evidence="3">The sequence shown here is derived from an EMBL/GenBank/DDBJ whole genome shotgun (WGS) entry which is preliminary data.</text>
</comment>